<dbReference type="GO" id="GO:0016020">
    <property type="term" value="C:membrane"/>
    <property type="evidence" value="ECO:0007669"/>
    <property type="project" value="UniProtKB-SubCell"/>
</dbReference>
<feature type="domain" description="TM2" evidence="7">
    <location>
        <begin position="56"/>
        <end position="102"/>
    </location>
</feature>
<dbReference type="InterPro" id="IPR050932">
    <property type="entry name" value="TM2D1-3-like"/>
</dbReference>
<gene>
    <name evidence="8" type="ORF">DSM00_2133</name>
</gene>
<dbReference type="PANTHER" id="PTHR21016:SF25">
    <property type="entry name" value="TM2 DOMAIN-CONTAINING PROTEIN DDB_G0277895-RELATED"/>
    <property type="match status" value="1"/>
</dbReference>
<dbReference type="AlphaFoldDB" id="A0A4Q0P8I0"/>
<dbReference type="PANTHER" id="PTHR21016">
    <property type="entry name" value="BETA-AMYLOID BINDING PROTEIN-RELATED"/>
    <property type="match status" value="1"/>
</dbReference>
<name>A0A4Q0P8I0_9FLAO</name>
<dbReference type="EMBL" id="QOVM01000004">
    <property type="protein sequence ID" value="RXG22069.1"/>
    <property type="molecule type" value="Genomic_DNA"/>
</dbReference>
<evidence type="ECO:0000256" key="4">
    <source>
        <dbReference type="ARBA" id="ARBA00023136"/>
    </source>
</evidence>
<evidence type="ECO:0000256" key="5">
    <source>
        <dbReference type="SAM" id="Phobius"/>
    </source>
</evidence>
<dbReference type="Pfam" id="PF05154">
    <property type="entry name" value="TM2"/>
    <property type="match status" value="1"/>
</dbReference>
<sequence length="112" mass="12234">MNFKIILSLALLLMISTTTFAGFPVERKAKVTTELNAAEEATSEFVSPAAVAADRQTVAILLWLFLGAFAAHRWYLGSPILWNIVFILTAGFFIVGWIIDGVEIITGTYPGL</sequence>
<dbReference type="Proteomes" id="UP000289238">
    <property type="component" value="Unassembled WGS sequence"/>
</dbReference>
<comment type="caution">
    <text evidence="8">The sequence shown here is derived from an EMBL/GenBank/DDBJ whole genome shotgun (WGS) entry which is preliminary data.</text>
</comment>
<keyword evidence="2 5" id="KW-0812">Transmembrane</keyword>
<evidence type="ECO:0000313" key="9">
    <source>
        <dbReference type="Proteomes" id="UP000289238"/>
    </source>
</evidence>
<keyword evidence="3 5" id="KW-1133">Transmembrane helix</keyword>
<feature type="transmembrane region" description="Helical" evidence="5">
    <location>
        <begin position="80"/>
        <end position="99"/>
    </location>
</feature>
<evidence type="ECO:0000256" key="6">
    <source>
        <dbReference type="SAM" id="SignalP"/>
    </source>
</evidence>
<evidence type="ECO:0000256" key="3">
    <source>
        <dbReference type="ARBA" id="ARBA00022989"/>
    </source>
</evidence>
<reference evidence="8 9" key="1">
    <citation type="submission" date="2018-07" db="EMBL/GenBank/DDBJ databases">
        <title>Leeuwenhoekiella genomics.</title>
        <authorList>
            <person name="Tahon G."/>
            <person name="Willems A."/>
        </authorList>
    </citation>
    <scope>NUCLEOTIDE SEQUENCE [LARGE SCALE GENOMIC DNA]</scope>
    <source>
        <strain evidence="8 9">LMG 22550</strain>
    </source>
</reference>
<feature type="chain" id="PRO_5020350209" evidence="6">
    <location>
        <begin position="22"/>
        <end position="112"/>
    </location>
</feature>
<keyword evidence="6" id="KW-0732">Signal</keyword>
<keyword evidence="9" id="KW-1185">Reference proteome</keyword>
<comment type="subcellular location">
    <subcellularLocation>
        <location evidence="1">Membrane</location>
        <topology evidence="1">Multi-pass membrane protein</topology>
    </subcellularLocation>
</comment>
<proteinExistence type="predicted"/>
<organism evidence="8 9">
    <name type="scientific">Leeuwenhoekiella aequorea</name>
    <dbReference type="NCBI Taxonomy" id="283736"/>
    <lineage>
        <taxon>Bacteria</taxon>
        <taxon>Pseudomonadati</taxon>
        <taxon>Bacteroidota</taxon>
        <taxon>Flavobacteriia</taxon>
        <taxon>Flavobacteriales</taxon>
        <taxon>Flavobacteriaceae</taxon>
        <taxon>Leeuwenhoekiella</taxon>
    </lineage>
</organism>
<evidence type="ECO:0000256" key="2">
    <source>
        <dbReference type="ARBA" id="ARBA00022692"/>
    </source>
</evidence>
<dbReference type="InterPro" id="IPR007829">
    <property type="entry name" value="TM2"/>
</dbReference>
<keyword evidence="4 5" id="KW-0472">Membrane</keyword>
<evidence type="ECO:0000259" key="7">
    <source>
        <dbReference type="Pfam" id="PF05154"/>
    </source>
</evidence>
<accession>A0A4Q0P8I0</accession>
<dbReference type="OrthoDB" id="6079945at2"/>
<dbReference type="RefSeq" id="WP_128757970.1">
    <property type="nucleotide sequence ID" value="NZ_QOVM01000004.1"/>
</dbReference>
<feature type="signal peptide" evidence="6">
    <location>
        <begin position="1"/>
        <end position="21"/>
    </location>
</feature>
<evidence type="ECO:0000256" key="1">
    <source>
        <dbReference type="ARBA" id="ARBA00004141"/>
    </source>
</evidence>
<protein>
    <submittedName>
        <fullName evidence="8">TM2 domain-containing protein</fullName>
    </submittedName>
</protein>
<evidence type="ECO:0000313" key="8">
    <source>
        <dbReference type="EMBL" id="RXG22069.1"/>
    </source>
</evidence>